<organism evidence="2 3">
    <name type="scientific">Trichonephila clavata</name>
    <name type="common">Joro spider</name>
    <name type="synonym">Nephila clavata</name>
    <dbReference type="NCBI Taxonomy" id="2740835"/>
    <lineage>
        <taxon>Eukaryota</taxon>
        <taxon>Metazoa</taxon>
        <taxon>Ecdysozoa</taxon>
        <taxon>Arthropoda</taxon>
        <taxon>Chelicerata</taxon>
        <taxon>Arachnida</taxon>
        <taxon>Araneae</taxon>
        <taxon>Araneomorphae</taxon>
        <taxon>Entelegynae</taxon>
        <taxon>Araneoidea</taxon>
        <taxon>Nephilidae</taxon>
        <taxon>Trichonephila</taxon>
    </lineage>
</organism>
<feature type="region of interest" description="Disordered" evidence="1">
    <location>
        <begin position="25"/>
        <end position="53"/>
    </location>
</feature>
<evidence type="ECO:0000313" key="3">
    <source>
        <dbReference type="Proteomes" id="UP000887116"/>
    </source>
</evidence>
<proteinExistence type="predicted"/>
<comment type="caution">
    <text evidence="2">The sequence shown here is derived from an EMBL/GenBank/DDBJ whole genome shotgun (WGS) entry which is preliminary data.</text>
</comment>
<dbReference type="Proteomes" id="UP000887116">
    <property type="component" value="Unassembled WGS sequence"/>
</dbReference>
<dbReference type="AlphaFoldDB" id="A0A8X6L6N2"/>
<name>A0A8X6L6N2_TRICU</name>
<dbReference type="EMBL" id="BMAO01015145">
    <property type="protein sequence ID" value="GFQ99695.1"/>
    <property type="molecule type" value="Genomic_DNA"/>
</dbReference>
<feature type="compositionally biased region" description="Basic and acidic residues" evidence="1">
    <location>
        <begin position="25"/>
        <end position="35"/>
    </location>
</feature>
<gene>
    <name evidence="2" type="ORF">TNCT_602061</name>
</gene>
<evidence type="ECO:0000313" key="2">
    <source>
        <dbReference type="EMBL" id="GFQ99695.1"/>
    </source>
</evidence>
<sequence>MVTRTNTKEEAFRVFFVIIFSTTEEGRLHSRRSQEQLEPFQDSSISKENQGGTKELGHLHLETCLQQSGKYKKLAREGRFEKS</sequence>
<keyword evidence="3" id="KW-1185">Reference proteome</keyword>
<feature type="compositionally biased region" description="Polar residues" evidence="1">
    <location>
        <begin position="41"/>
        <end position="52"/>
    </location>
</feature>
<protein>
    <submittedName>
        <fullName evidence="2">Uncharacterized protein</fullName>
    </submittedName>
</protein>
<reference evidence="2" key="1">
    <citation type="submission" date="2020-07" db="EMBL/GenBank/DDBJ databases">
        <title>Multicomponent nature underlies the extraordinary mechanical properties of spider dragline silk.</title>
        <authorList>
            <person name="Kono N."/>
            <person name="Nakamura H."/>
            <person name="Mori M."/>
            <person name="Yoshida Y."/>
            <person name="Ohtoshi R."/>
            <person name="Malay A.D."/>
            <person name="Moran D.A.P."/>
            <person name="Tomita M."/>
            <person name="Numata K."/>
            <person name="Arakawa K."/>
        </authorList>
    </citation>
    <scope>NUCLEOTIDE SEQUENCE</scope>
</reference>
<evidence type="ECO:0000256" key="1">
    <source>
        <dbReference type="SAM" id="MobiDB-lite"/>
    </source>
</evidence>
<accession>A0A8X6L6N2</accession>